<evidence type="ECO:0000313" key="2">
    <source>
        <dbReference type="Proteomes" id="UP000324222"/>
    </source>
</evidence>
<proteinExistence type="predicted"/>
<comment type="caution">
    <text evidence="1">The sequence shown here is derived from an EMBL/GenBank/DDBJ whole genome shotgun (WGS) entry which is preliminary data.</text>
</comment>
<reference evidence="1 2" key="1">
    <citation type="submission" date="2019-05" db="EMBL/GenBank/DDBJ databases">
        <title>Another draft genome of Portunus trituberculatus and its Hox gene families provides insights of decapod evolution.</title>
        <authorList>
            <person name="Jeong J.-H."/>
            <person name="Song I."/>
            <person name="Kim S."/>
            <person name="Choi T."/>
            <person name="Kim D."/>
            <person name="Ryu S."/>
            <person name="Kim W."/>
        </authorList>
    </citation>
    <scope>NUCLEOTIDE SEQUENCE [LARGE SCALE GENOMIC DNA]</scope>
    <source>
        <tissue evidence="1">Muscle</tissue>
    </source>
</reference>
<name>A0A5B7DLJ9_PORTR</name>
<evidence type="ECO:0000313" key="1">
    <source>
        <dbReference type="EMBL" id="MPC21959.1"/>
    </source>
</evidence>
<accession>A0A5B7DLJ9</accession>
<protein>
    <submittedName>
        <fullName evidence="1">Uncharacterized protein</fullName>
    </submittedName>
</protein>
<keyword evidence="2" id="KW-1185">Reference proteome</keyword>
<sequence length="75" mass="8763">MFCLWSSPSRMTRKKLRRYFNGKTRVWAVTNRGYKATSLGMIVVWPVSYGHPKPWQLSRSLKILGKLECRVCATE</sequence>
<dbReference type="Proteomes" id="UP000324222">
    <property type="component" value="Unassembled WGS sequence"/>
</dbReference>
<organism evidence="1 2">
    <name type="scientific">Portunus trituberculatus</name>
    <name type="common">Swimming crab</name>
    <name type="synonym">Neptunus trituberculatus</name>
    <dbReference type="NCBI Taxonomy" id="210409"/>
    <lineage>
        <taxon>Eukaryota</taxon>
        <taxon>Metazoa</taxon>
        <taxon>Ecdysozoa</taxon>
        <taxon>Arthropoda</taxon>
        <taxon>Crustacea</taxon>
        <taxon>Multicrustacea</taxon>
        <taxon>Malacostraca</taxon>
        <taxon>Eumalacostraca</taxon>
        <taxon>Eucarida</taxon>
        <taxon>Decapoda</taxon>
        <taxon>Pleocyemata</taxon>
        <taxon>Brachyura</taxon>
        <taxon>Eubrachyura</taxon>
        <taxon>Portunoidea</taxon>
        <taxon>Portunidae</taxon>
        <taxon>Portuninae</taxon>
        <taxon>Portunus</taxon>
    </lineage>
</organism>
<dbReference type="AlphaFoldDB" id="A0A5B7DLJ9"/>
<dbReference type="EMBL" id="VSRR010001036">
    <property type="protein sequence ID" value="MPC21959.1"/>
    <property type="molecule type" value="Genomic_DNA"/>
</dbReference>
<gene>
    <name evidence="1" type="ORF">E2C01_014963</name>
</gene>